<dbReference type="OMA" id="YQTTRRH"/>
<dbReference type="EMBL" id="KQ257451">
    <property type="protein sequence ID" value="KND03604.1"/>
    <property type="molecule type" value="Genomic_DNA"/>
</dbReference>
<dbReference type="eggNOG" id="KOG0676">
    <property type="taxonomic scope" value="Eukaryota"/>
</dbReference>
<dbReference type="SMART" id="SM00268">
    <property type="entry name" value="ACTIN"/>
    <property type="match status" value="1"/>
</dbReference>
<name>A0A0L0HRX6_SPIPD</name>
<dbReference type="PANTHER" id="PTHR11937">
    <property type="entry name" value="ACTIN"/>
    <property type="match status" value="1"/>
</dbReference>
<dbReference type="InterPro" id="IPR043129">
    <property type="entry name" value="ATPase_NBD"/>
</dbReference>
<accession>A0A0L0HRX6</accession>
<dbReference type="AlphaFoldDB" id="A0A0L0HRX6"/>
<dbReference type="SUPFAM" id="SSF53067">
    <property type="entry name" value="Actin-like ATPase domain"/>
    <property type="match status" value="2"/>
</dbReference>
<gene>
    <name evidence="2" type="ORF">SPPG_01079</name>
</gene>
<dbReference type="InterPro" id="IPR004000">
    <property type="entry name" value="Actin"/>
</dbReference>
<dbReference type="Proteomes" id="UP000053201">
    <property type="component" value="Unassembled WGS sequence"/>
</dbReference>
<dbReference type="Gene3D" id="3.90.640.10">
    <property type="entry name" value="Actin, Chain A, domain 4"/>
    <property type="match status" value="1"/>
</dbReference>
<dbReference type="CDD" id="cd10207">
    <property type="entry name" value="ASKHA_NBD_Arp10"/>
    <property type="match status" value="1"/>
</dbReference>
<dbReference type="InParanoid" id="A0A0L0HRX6"/>
<comment type="similarity">
    <text evidence="1">Belongs to the actin family.</text>
</comment>
<sequence length="415" mass="46507">MSSFLRQRSIYATEDRIVFDIGSIYIKCGFSNEPQPRHILPTCTPIAYADSTEGCRIGGKLEPLWDLNITPTELGYMRRRLSQVLRDAYYKYLLIDPKTRKVILCESPLLPLPIKQTIADILFTELEIPSLTFVPSPLAALLTVGKLTGLVIDCGNLETSIVPIYEGRPLIYYIESLPLAGRSITERLKLLVKHHGRLLQHEDEESDVLLPEDLLDSLPLDFWEEIKAQMCLVGDRPSATDIVDGTTSRTTAGEYTHMQYHSSATSMVHRINVTDRMWVPGWVRERATEVLFEGDDDARSIATIVADVMLKCPADIRTELAQTILLIGGTSMLPGFQRRLQEEIMHALEDLKQYQKLRRLAIKVKIVQSVFAPNSMAWVGGSLAGALKVGGKEILRTAPSIPDWTHLPNGAEAER</sequence>
<proteinExistence type="inferred from homology"/>
<dbReference type="VEuPathDB" id="FungiDB:SPPG_01079"/>
<evidence type="ECO:0000313" key="3">
    <source>
        <dbReference type="Proteomes" id="UP000053201"/>
    </source>
</evidence>
<dbReference type="GeneID" id="27684768"/>
<dbReference type="STRING" id="645134.A0A0L0HRX6"/>
<dbReference type="Gene3D" id="3.30.420.40">
    <property type="match status" value="2"/>
</dbReference>
<dbReference type="RefSeq" id="XP_016611643.1">
    <property type="nucleotide sequence ID" value="XM_016749400.1"/>
</dbReference>
<evidence type="ECO:0000256" key="1">
    <source>
        <dbReference type="RuleBase" id="RU000487"/>
    </source>
</evidence>
<protein>
    <submittedName>
        <fullName evidence="2">Uncharacterized protein</fullName>
    </submittedName>
</protein>
<dbReference type="OrthoDB" id="337660at2759"/>
<reference evidence="2 3" key="1">
    <citation type="submission" date="2009-08" db="EMBL/GenBank/DDBJ databases">
        <title>The Genome Sequence of Spizellomyces punctatus strain DAOM BR117.</title>
        <authorList>
            <consortium name="The Broad Institute Genome Sequencing Platform"/>
            <person name="Russ C."/>
            <person name="Cuomo C."/>
            <person name="Shea T."/>
            <person name="Young S.K."/>
            <person name="Zeng Q."/>
            <person name="Koehrsen M."/>
            <person name="Haas B."/>
            <person name="Borodovsky M."/>
            <person name="Guigo R."/>
            <person name="Alvarado L."/>
            <person name="Berlin A."/>
            <person name="Bochicchio J."/>
            <person name="Borenstein D."/>
            <person name="Chapman S."/>
            <person name="Chen Z."/>
            <person name="Engels R."/>
            <person name="Freedman E."/>
            <person name="Gellesch M."/>
            <person name="Goldberg J."/>
            <person name="Griggs A."/>
            <person name="Gujja S."/>
            <person name="Heiman D."/>
            <person name="Hepburn T."/>
            <person name="Howarth C."/>
            <person name="Jen D."/>
            <person name="Larson L."/>
            <person name="Lewis B."/>
            <person name="Mehta T."/>
            <person name="Park D."/>
            <person name="Pearson M."/>
            <person name="Roberts A."/>
            <person name="Saif S."/>
            <person name="Shenoy N."/>
            <person name="Sisk P."/>
            <person name="Stolte C."/>
            <person name="Sykes S."/>
            <person name="Thomson T."/>
            <person name="Walk T."/>
            <person name="White J."/>
            <person name="Yandava C."/>
            <person name="Burger G."/>
            <person name="Gray M.W."/>
            <person name="Holland P.W.H."/>
            <person name="King N."/>
            <person name="Lang F.B.F."/>
            <person name="Roger A.J."/>
            <person name="Ruiz-Trillo I."/>
            <person name="Lander E."/>
            <person name="Nusbaum C."/>
        </authorList>
    </citation>
    <scope>NUCLEOTIDE SEQUENCE [LARGE SCALE GENOMIC DNA]</scope>
    <source>
        <strain evidence="2 3">DAOM BR117</strain>
    </source>
</reference>
<evidence type="ECO:0000313" key="2">
    <source>
        <dbReference type="EMBL" id="KND03604.1"/>
    </source>
</evidence>
<dbReference type="Pfam" id="PF00022">
    <property type="entry name" value="Actin"/>
    <property type="match status" value="1"/>
</dbReference>
<organism evidence="2 3">
    <name type="scientific">Spizellomyces punctatus (strain DAOM BR117)</name>
    <dbReference type="NCBI Taxonomy" id="645134"/>
    <lineage>
        <taxon>Eukaryota</taxon>
        <taxon>Fungi</taxon>
        <taxon>Fungi incertae sedis</taxon>
        <taxon>Chytridiomycota</taxon>
        <taxon>Chytridiomycota incertae sedis</taxon>
        <taxon>Chytridiomycetes</taxon>
        <taxon>Spizellomycetales</taxon>
        <taxon>Spizellomycetaceae</taxon>
        <taxon>Spizellomyces</taxon>
    </lineage>
</organism>
<keyword evidence="3" id="KW-1185">Reference proteome</keyword>